<dbReference type="Proteomes" id="UP000582643">
    <property type="component" value="Unassembled WGS sequence"/>
</dbReference>
<accession>A0A7W7U6P5</accession>
<dbReference type="AlphaFoldDB" id="A0A7W7U6P5"/>
<organism evidence="1 2">
    <name type="scientific">Streptomyces nymphaeiformis</name>
    <dbReference type="NCBI Taxonomy" id="2663842"/>
    <lineage>
        <taxon>Bacteria</taxon>
        <taxon>Bacillati</taxon>
        <taxon>Actinomycetota</taxon>
        <taxon>Actinomycetes</taxon>
        <taxon>Kitasatosporales</taxon>
        <taxon>Streptomycetaceae</taxon>
        <taxon>Streptomyces</taxon>
    </lineage>
</organism>
<comment type="caution">
    <text evidence="1">The sequence shown here is derived from an EMBL/GenBank/DDBJ whole genome shotgun (WGS) entry which is preliminary data.</text>
</comment>
<dbReference type="RefSeq" id="WP_116160500.1">
    <property type="nucleotide sequence ID" value="NZ_JACHJY010000011.1"/>
</dbReference>
<proteinExistence type="predicted"/>
<dbReference type="EMBL" id="JACHJY010000011">
    <property type="protein sequence ID" value="MBB4985960.1"/>
    <property type="molecule type" value="Genomic_DNA"/>
</dbReference>
<evidence type="ECO:0000313" key="2">
    <source>
        <dbReference type="Proteomes" id="UP000582643"/>
    </source>
</evidence>
<gene>
    <name evidence="1" type="ORF">GGE06_006922</name>
</gene>
<evidence type="ECO:0000313" key="1">
    <source>
        <dbReference type="EMBL" id="MBB4985960.1"/>
    </source>
</evidence>
<reference evidence="1 2" key="1">
    <citation type="submission" date="2020-08" db="EMBL/GenBank/DDBJ databases">
        <title>Genomic Encyclopedia of Type Strains, Phase III (KMG-III): the genomes of soil and plant-associated and newly described type strains.</title>
        <authorList>
            <person name="Whitman W."/>
        </authorList>
    </citation>
    <scope>NUCLEOTIDE SEQUENCE [LARGE SCALE GENOMIC DNA]</scope>
    <source>
        <strain evidence="1 2">SFB5A</strain>
    </source>
</reference>
<keyword evidence="2" id="KW-1185">Reference proteome</keyword>
<protein>
    <submittedName>
        <fullName evidence="1">Uncharacterized protein</fullName>
    </submittedName>
</protein>
<sequence length="97" mass="10448">MTQTAVSSFTAQQVAEAEKAAQTLEALVARLGSDESFAAALKDKPRKTLADAGIVIEKESMESLMLVDAERFDRACELLFDLVDSDFLITMSTPSCG</sequence>
<name>A0A7W7U6P5_9ACTN</name>